<keyword evidence="4" id="KW-1185">Reference proteome</keyword>
<evidence type="ECO:0008006" key="5">
    <source>
        <dbReference type="Google" id="ProtNLM"/>
    </source>
</evidence>
<dbReference type="GO" id="GO:0005975">
    <property type="term" value="P:carbohydrate metabolic process"/>
    <property type="evidence" value="ECO:0007669"/>
    <property type="project" value="UniProtKB-ARBA"/>
</dbReference>
<sequence>MTDNPAPSRGSKPRRSGLRGRVLAAVSAAAVMLAGLVPASPAQAAPDPYPFPLPTFSHPDSPHSPLFHDRGDTLIPLLVVYATFNDLTTNVTENDIRDRYFPIFQFGTVADYFITHDLGILVPAVESFGTADNGVVVVDLGASGPGIAQDATQRRRRMMDLADPFVDFARYDTDKDGSVEDTELAVATIFTSGPANENCGQTLGVAAGAKLDGKTIAFRTADSATGTNEITIAHELMHQLYDLYDHYGYGVGSWDIAGPTCDGPDLWFEPNLFTKLHLGGQKPAVITRDGYHTPSDLSIATTYLIYDYERGTDDYFLVETRNPRPGTYDEDVPDSGVVIFRVDERNVRSPQETVRGVELMRPDGTRSPGCIDEDVDGRNDEDPADSMDNDGDGRTDEDVPENPVTCDGGNDTDAWDPTDNRTPQRTMDRPWADGTPAKVAVRAIGRPFFADTAGNVYYNQVYFDVRGPGVLVDPADALGNAPRPRLVLGSTTDLTYTVRNTGETTDTFDFTELVSSTWTATTQRLTLAPQQQTTVTIRVTVPADERVGPHSLFARGRSTTDSDVRTDYQFLADVVRRPLTLHYTGATAVDYSDTAALSAVVRDGITNDPVAGKQVTFTVAGQELTATSGTDGVATVSWPADRAPGSYPVQVRAPESGPHEAASTGATLTVEPENVTVAVGGSLNQPAGTGQLTLQATQEADGRPGDLTRLAARVTLTPTLTGTTRTYDTTFDATGRATVTLGAPADLWRARIEVRGDYFTGPAADAELVLFDPDGSVQGTGRGDDQNGDRVRLTSSLSYQGNTPRGSLRFDEGARTFTAGTVRWLVVAGDRAVFEATGQFGGVPAVLRGTAADAGNPGRDGDAFSVRITAAAGGSLLYESGQVELDNGNLKVG</sequence>
<accession>A0A8J3KG83</accession>
<dbReference type="AlphaFoldDB" id="A0A8J3KG83"/>
<dbReference type="InterPro" id="IPR008964">
    <property type="entry name" value="Invasin/intimin_cell_adhesion"/>
</dbReference>
<reference evidence="3 4" key="1">
    <citation type="submission" date="2021-01" db="EMBL/GenBank/DDBJ databases">
        <title>Whole genome shotgun sequence of Catellatospora citrea NBRC 14495.</title>
        <authorList>
            <person name="Komaki H."/>
            <person name="Tamura T."/>
        </authorList>
    </citation>
    <scope>NUCLEOTIDE SEQUENCE [LARGE SCALE GENOMIC DNA]</scope>
    <source>
        <strain evidence="3 4">NBRC 14495</strain>
    </source>
</reference>
<keyword evidence="2" id="KW-0732">Signal</keyword>
<comment type="caution">
    <text evidence="3">The sequence shown here is derived from an EMBL/GenBank/DDBJ whole genome shotgun (WGS) entry which is preliminary data.</text>
</comment>
<feature type="signal peptide" evidence="2">
    <location>
        <begin position="1"/>
        <end position="44"/>
    </location>
</feature>
<dbReference type="RefSeq" id="WP_120314694.1">
    <property type="nucleotide sequence ID" value="NZ_BONH01000025.1"/>
</dbReference>
<feature type="chain" id="PRO_5035153459" description="M6 family metalloprotease-like protein" evidence="2">
    <location>
        <begin position="45"/>
        <end position="893"/>
    </location>
</feature>
<dbReference type="InterPro" id="IPR013783">
    <property type="entry name" value="Ig-like_fold"/>
</dbReference>
<evidence type="ECO:0000256" key="1">
    <source>
        <dbReference type="SAM" id="MobiDB-lite"/>
    </source>
</evidence>
<dbReference type="PANTHER" id="PTHR41775">
    <property type="entry name" value="SECRETED PROTEIN-RELATED"/>
    <property type="match status" value="1"/>
</dbReference>
<feature type="region of interest" description="Disordered" evidence="1">
    <location>
        <begin position="350"/>
        <end position="432"/>
    </location>
</feature>
<evidence type="ECO:0000313" key="3">
    <source>
        <dbReference type="EMBL" id="GIG00125.1"/>
    </source>
</evidence>
<protein>
    <recommendedName>
        <fullName evidence="5">M6 family metalloprotease-like protein</fullName>
    </recommendedName>
</protein>
<organism evidence="3 4">
    <name type="scientific">Catellatospora citrea</name>
    <dbReference type="NCBI Taxonomy" id="53366"/>
    <lineage>
        <taxon>Bacteria</taxon>
        <taxon>Bacillati</taxon>
        <taxon>Actinomycetota</taxon>
        <taxon>Actinomycetes</taxon>
        <taxon>Micromonosporales</taxon>
        <taxon>Micromonosporaceae</taxon>
        <taxon>Catellatospora</taxon>
    </lineage>
</organism>
<evidence type="ECO:0000256" key="2">
    <source>
        <dbReference type="SAM" id="SignalP"/>
    </source>
</evidence>
<dbReference type="Gene3D" id="2.60.40.10">
    <property type="entry name" value="Immunoglobulins"/>
    <property type="match status" value="2"/>
</dbReference>
<dbReference type="PROSITE" id="PS51318">
    <property type="entry name" value="TAT"/>
    <property type="match status" value="1"/>
</dbReference>
<proteinExistence type="predicted"/>
<dbReference type="PANTHER" id="PTHR41775:SF1">
    <property type="entry name" value="PEPTIDASE M6-LIKE DOMAIN-CONTAINING PROTEIN"/>
    <property type="match status" value="1"/>
</dbReference>
<dbReference type="InterPro" id="IPR006311">
    <property type="entry name" value="TAT_signal"/>
</dbReference>
<dbReference type="SUPFAM" id="SSF49373">
    <property type="entry name" value="Invasin/intimin cell-adhesion fragments"/>
    <property type="match status" value="1"/>
</dbReference>
<name>A0A8J3KG83_9ACTN</name>
<dbReference type="EMBL" id="BONH01000025">
    <property type="protein sequence ID" value="GIG00125.1"/>
    <property type="molecule type" value="Genomic_DNA"/>
</dbReference>
<evidence type="ECO:0000313" key="4">
    <source>
        <dbReference type="Proteomes" id="UP000659904"/>
    </source>
</evidence>
<dbReference type="Proteomes" id="UP000659904">
    <property type="component" value="Unassembled WGS sequence"/>
</dbReference>
<dbReference type="PROSITE" id="PS00018">
    <property type="entry name" value="EF_HAND_1"/>
    <property type="match status" value="1"/>
</dbReference>
<gene>
    <name evidence="3" type="ORF">Cci01nite_52180</name>
</gene>
<dbReference type="InterPro" id="IPR018247">
    <property type="entry name" value="EF_Hand_1_Ca_BS"/>
</dbReference>